<dbReference type="PANTHER" id="PTHR24186:SF56">
    <property type="entry name" value="PGG DOMAIN-CONTAINING PROTEIN"/>
    <property type="match status" value="1"/>
</dbReference>
<evidence type="ECO:0000256" key="5">
    <source>
        <dbReference type="ARBA" id="ARBA00023043"/>
    </source>
</evidence>
<dbReference type="KEGG" id="nnu:104586248"/>
<evidence type="ECO:0000256" key="4">
    <source>
        <dbReference type="ARBA" id="ARBA00022989"/>
    </source>
</evidence>
<evidence type="ECO:0000256" key="2">
    <source>
        <dbReference type="ARBA" id="ARBA00022692"/>
    </source>
</evidence>
<keyword evidence="4" id="KW-1133">Transmembrane helix</keyword>
<dbReference type="Pfam" id="PF13962">
    <property type="entry name" value="PGG"/>
    <property type="match status" value="1"/>
</dbReference>
<dbReference type="RefSeq" id="XP_010241720.1">
    <property type="nucleotide sequence ID" value="XM_010243418.1"/>
</dbReference>
<sequence>MAAMQQAYNPPERPSSNLFKYFRFHINRDSPSATRNALLVVAALIATVTFQAGANPPGGVWQDTKLGHEPGTSIYSKSPVPFTLFLVANTVGLSASISIITYLTIGFPLYAEVITALYSMILTYASSVIAVTPKGSVKYRYVLIGALLPFLLRFIRQTYR</sequence>
<evidence type="ECO:0000256" key="1">
    <source>
        <dbReference type="ARBA" id="ARBA00004141"/>
    </source>
</evidence>
<evidence type="ECO:0000313" key="8">
    <source>
        <dbReference type="RefSeq" id="XP_010241720.1"/>
    </source>
</evidence>
<dbReference type="AlphaFoldDB" id="A0A1U7Z4L7"/>
<keyword evidence="5" id="KW-0040">ANK repeat</keyword>
<dbReference type="GeneID" id="104586248"/>
<accession>A0A1U7Z4L7</accession>
<dbReference type="FunCoup" id="A0A1U7Z4L7">
    <property type="interactions" value="103"/>
</dbReference>
<protein>
    <submittedName>
        <fullName evidence="8">Uncharacterized protein LOC104586248</fullName>
    </submittedName>
</protein>
<proteinExistence type="predicted"/>
<keyword evidence="6" id="KW-0472">Membrane</keyword>
<dbReference type="PANTHER" id="PTHR24186">
    <property type="entry name" value="PROTEIN PHOSPHATASE 1 REGULATORY SUBUNIT"/>
    <property type="match status" value="1"/>
</dbReference>
<dbReference type="OrthoDB" id="681126at2759"/>
<keyword evidence="3" id="KW-0677">Repeat</keyword>
<dbReference type="GO" id="GO:0016020">
    <property type="term" value="C:membrane"/>
    <property type="evidence" value="ECO:0007669"/>
    <property type="project" value="UniProtKB-SubCell"/>
</dbReference>
<comment type="subcellular location">
    <subcellularLocation>
        <location evidence="1">Membrane</location>
        <topology evidence="1">Multi-pass membrane protein</topology>
    </subcellularLocation>
</comment>
<keyword evidence="2" id="KW-0812">Transmembrane</keyword>
<dbReference type="InterPro" id="IPR026961">
    <property type="entry name" value="PGG_dom"/>
</dbReference>
<dbReference type="OMA" id="NWLRYFQ"/>
<name>A0A1U7Z4L7_NELNU</name>
<gene>
    <name evidence="8" type="primary">LOC104586248</name>
</gene>
<reference evidence="8" key="1">
    <citation type="submission" date="2025-08" db="UniProtKB">
        <authorList>
            <consortium name="RefSeq"/>
        </authorList>
    </citation>
    <scope>IDENTIFICATION</scope>
</reference>
<evidence type="ECO:0000256" key="3">
    <source>
        <dbReference type="ARBA" id="ARBA00022737"/>
    </source>
</evidence>
<organism evidence="7 8">
    <name type="scientific">Nelumbo nucifera</name>
    <name type="common">Sacred lotus</name>
    <dbReference type="NCBI Taxonomy" id="4432"/>
    <lineage>
        <taxon>Eukaryota</taxon>
        <taxon>Viridiplantae</taxon>
        <taxon>Streptophyta</taxon>
        <taxon>Embryophyta</taxon>
        <taxon>Tracheophyta</taxon>
        <taxon>Spermatophyta</taxon>
        <taxon>Magnoliopsida</taxon>
        <taxon>Proteales</taxon>
        <taxon>Nelumbonaceae</taxon>
        <taxon>Nelumbo</taxon>
    </lineage>
</organism>
<dbReference type="STRING" id="4432.A0A1U7Z4L7"/>
<dbReference type="eggNOG" id="KOG0504">
    <property type="taxonomic scope" value="Eukaryota"/>
</dbReference>
<keyword evidence="7" id="KW-1185">Reference proteome</keyword>
<evidence type="ECO:0000313" key="7">
    <source>
        <dbReference type="Proteomes" id="UP000189703"/>
    </source>
</evidence>
<evidence type="ECO:0000256" key="6">
    <source>
        <dbReference type="ARBA" id="ARBA00023136"/>
    </source>
</evidence>
<dbReference type="Proteomes" id="UP000189703">
    <property type="component" value="Unplaced"/>
</dbReference>